<evidence type="ECO:0000256" key="2">
    <source>
        <dbReference type="ARBA" id="ARBA00022989"/>
    </source>
</evidence>
<feature type="transmembrane region" description="Helical" evidence="4">
    <location>
        <begin position="86"/>
        <end position="106"/>
    </location>
</feature>
<evidence type="ECO:0000256" key="3">
    <source>
        <dbReference type="ARBA" id="ARBA00023136"/>
    </source>
</evidence>
<dbReference type="CDD" id="cd06174">
    <property type="entry name" value="MFS"/>
    <property type="match status" value="1"/>
</dbReference>
<keyword evidence="1 4" id="KW-0812">Transmembrane</keyword>
<dbReference type="Proteomes" id="UP000193749">
    <property type="component" value="Unassembled WGS sequence"/>
</dbReference>
<feature type="transmembrane region" description="Helical" evidence="4">
    <location>
        <begin position="148"/>
        <end position="171"/>
    </location>
</feature>
<gene>
    <name evidence="5" type="ORF">HA50_25670</name>
</gene>
<evidence type="ECO:0000256" key="4">
    <source>
        <dbReference type="SAM" id="Phobius"/>
    </source>
</evidence>
<dbReference type="PANTHER" id="PTHR43596">
    <property type="entry name" value="ADP,ATP CARRIER PROTEIN"/>
    <property type="match status" value="1"/>
</dbReference>
<sequence length="428" mass="48012">MNADRMSKLLDVRKNEFRILAWAMLYVFSLFLAYYLLRPVRDELGVAGGVNNLPWLFSGTLIAMLILTPIFSFLVKRFSRITVIKLSYHFFAAHLLMFFILLLPAFSEYRIWTGRIFFIWVSVFNLFVVSIFWSLIVDVFSPEQGLRLFGILSAGATLGAMVGSLVTLMLVEVIDQRGLILLAFLMLELSLLSAHRAVSHAENIKQQQDESHASERPVGGSVFAGITHTLRSPYLSGIAVFMILYSLTSTFLYLEQARIAANAFSDRAARTQFFATIDLWVNIFTLISQLMLTSRTLKGLGVSFTLAILPLVTLAGFSLLLAFPSLIIFVVFQVVRRISNFSFARPGREILFTRVNKEERYKSKNFIDTVVYRLGDQLGSWSYAGLLNFSGSAGVLAYIAIPLSLIWLALSLWLGSKSPFIPLKSGGD</sequence>
<feature type="transmembrane region" description="Helical" evidence="4">
    <location>
        <begin position="20"/>
        <end position="37"/>
    </location>
</feature>
<dbReference type="STRING" id="55209.HA50_25670"/>
<keyword evidence="2 4" id="KW-1133">Transmembrane helix</keyword>
<dbReference type="AlphaFoldDB" id="A0A1X1EN69"/>
<dbReference type="PANTHER" id="PTHR43596:SF1">
    <property type="entry name" value="ADP,ATP CARRIER PROTEIN"/>
    <property type="match status" value="1"/>
</dbReference>
<dbReference type="GO" id="GO:0022857">
    <property type="term" value="F:transmembrane transporter activity"/>
    <property type="evidence" value="ECO:0007669"/>
    <property type="project" value="InterPro"/>
</dbReference>
<dbReference type="InterPro" id="IPR036259">
    <property type="entry name" value="MFS_trans_sf"/>
</dbReference>
<dbReference type="Gene3D" id="1.20.1250.20">
    <property type="entry name" value="MFS general substrate transporter like domains"/>
    <property type="match status" value="1"/>
</dbReference>
<feature type="transmembrane region" description="Helical" evidence="4">
    <location>
        <begin position="395"/>
        <end position="415"/>
    </location>
</feature>
<evidence type="ECO:0000313" key="6">
    <source>
        <dbReference type="Proteomes" id="UP000193749"/>
    </source>
</evidence>
<feature type="transmembrane region" description="Helical" evidence="4">
    <location>
        <begin position="53"/>
        <end position="74"/>
    </location>
</feature>
<feature type="transmembrane region" description="Helical" evidence="4">
    <location>
        <begin position="304"/>
        <end position="332"/>
    </location>
</feature>
<dbReference type="InterPro" id="IPR011701">
    <property type="entry name" value="MFS"/>
</dbReference>
<feature type="transmembrane region" description="Helical" evidence="4">
    <location>
        <begin position="273"/>
        <end position="292"/>
    </location>
</feature>
<keyword evidence="3 4" id="KW-0472">Membrane</keyword>
<evidence type="ECO:0000256" key="1">
    <source>
        <dbReference type="ARBA" id="ARBA00022692"/>
    </source>
</evidence>
<organism evidence="5 6">
    <name type="scientific">Pantoea cypripedii</name>
    <name type="common">Pectobacterium cypripedii</name>
    <name type="synonym">Erwinia cypripedii</name>
    <dbReference type="NCBI Taxonomy" id="55209"/>
    <lineage>
        <taxon>Bacteria</taxon>
        <taxon>Pseudomonadati</taxon>
        <taxon>Pseudomonadota</taxon>
        <taxon>Gammaproteobacteria</taxon>
        <taxon>Enterobacterales</taxon>
        <taxon>Erwiniaceae</taxon>
        <taxon>Pantoea</taxon>
    </lineage>
</organism>
<dbReference type="SUPFAM" id="SSF103473">
    <property type="entry name" value="MFS general substrate transporter"/>
    <property type="match status" value="1"/>
</dbReference>
<feature type="transmembrane region" description="Helical" evidence="4">
    <location>
        <begin position="234"/>
        <end position="253"/>
    </location>
</feature>
<keyword evidence="6" id="KW-1185">Reference proteome</keyword>
<proteinExistence type="predicted"/>
<feature type="transmembrane region" description="Helical" evidence="4">
    <location>
        <begin position="112"/>
        <end position="136"/>
    </location>
</feature>
<reference evidence="5 6" key="1">
    <citation type="journal article" date="2017" name="Antonie Van Leeuwenhoek">
        <title>Phylogenomic resolution of the bacterial genus Pantoea and its relationship with Erwinia and Tatumella.</title>
        <authorList>
            <person name="Palmer M."/>
            <person name="Steenkamp E.T."/>
            <person name="Coetzee M.P."/>
            <person name="Chan W.Y."/>
            <person name="van Zyl E."/>
            <person name="De Maayer P."/>
            <person name="Coutinho T.A."/>
            <person name="Blom J."/>
            <person name="Smits T.H."/>
            <person name="Duffy B."/>
            <person name="Venter S.N."/>
        </authorList>
    </citation>
    <scope>NUCLEOTIDE SEQUENCE [LARGE SCALE GENOMIC DNA]</scope>
    <source>
        <strain evidence="5 6">LMG 2657</strain>
    </source>
</reference>
<accession>A0A1X1EN69</accession>
<evidence type="ECO:0000313" key="5">
    <source>
        <dbReference type="EMBL" id="ORM90339.1"/>
    </source>
</evidence>
<comment type="caution">
    <text evidence="5">The sequence shown here is derived from an EMBL/GenBank/DDBJ whole genome shotgun (WGS) entry which is preliminary data.</text>
</comment>
<dbReference type="Pfam" id="PF07690">
    <property type="entry name" value="MFS_1"/>
    <property type="match status" value="1"/>
</dbReference>
<protein>
    <submittedName>
        <fullName evidence="5">MFS transporter</fullName>
    </submittedName>
</protein>
<dbReference type="EMBL" id="MLJI01000002">
    <property type="protein sequence ID" value="ORM90339.1"/>
    <property type="molecule type" value="Genomic_DNA"/>
</dbReference>
<name>A0A1X1EN69_PANCY</name>